<dbReference type="SUPFAM" id="SSF52833">
    <property type="entry name" value="Thioredoxin-like"/>
    <property type="match status" value="1"/>
</dbReference>
<dbReference type="Gene3D" id="3.40.30.110">
    <property type="match status" value="2"/>
</dbReference>
<keyword evidence="4" id="KW-1185">Reference proteome</keyword>
<comment type="caution">
    <text evidence="3">The sequence shown here is derived from an EMBL/GenBank/DDBJ whole genome shotgun (WGS) entry which is preliminary data.</text>
</comment>
<reference evidence="3" key="1">
    <citation type="submission" date="2022-10" db="EMBL/GenBank/DDBJ databases">
        <title>Culturing micro-colonial fungi from biological soil crusts in the Mojave desert and describing Neophaeococcomyces mojavensis, and introducing the new genera and species Taxawa tesnikishii.</title>
        <authorList>
            <person name="Kurbessoian T."/>
            <person name="Stajich J.E."/>
        </authorList>
    </citation>
    <scope>NUCLEOTIDE SEQUENCE</scope>
    <source>
        <strain evidence="3">TK_41</strain>
    </source>
</reference>
<name>A0AA38XLR9_9EURO</name>
<dbReference type="EMBL" id="JAPDRK010000002">
    <property type="protein sequence ID" value="KAJ9615827.1"/>
    <property type="molecule type" value="Genomic_DNA"/>
</dbReference>
<accession>A0AA38XLR9</accession>
<dbReference type="AlphaFoldDB" id="A0AA38XLR9"/>
<feature type="region of interest" description="Disordered" evidence="1">
    <location>
        <begin position="255"/>
        <end position="277"/>
    </location>
</feature>
<dbReference type="Pfam" id="PF25907">
    <property type="entry name" value="DUF7962"/>
    <property type="match status" value="1"/>
</dbReference>
<protein>
    <recommendedName>
        <fullName evidence="2">DUF7962 domain-containing protein</fullName>
    </recommendedName>
</protein>
<evidence type="ECO:0000259" key="2">
    <source>
        <dbReference type="Pfam" id="PF25907"/>
    </source>
</evidence>
<gene>
    <name evidence="3" type="ORF">H2200_001904</name>
</gene>
<proteinExistence type="predicted"/>
<organism evidence="3 4">
    <name type="scientific">Cladophialophora chaetospira</name>
    <dbReference type="NCBI Taxonomy" id="386627"/>
    <lineage>
        <taxon>Eukaryota</taxon>
        <taxon>Fungi</taxon>
        <taxon>Dikarya</taxon>
        <taxon>Ascomycota</taxon>
        <taxon>Pezizomycotina</taxon>
        <taxon>Eurotiomycetes</taxon>
        <taxon>Chaetothyriomycetidae</taxon>
        <taxon>Chaetothyriales</taxon>
        <taxon>Herpotrichiellaceae</taxon>
        <taxon>Cladophialophora</taxon>
    </lineage>
</organism>
<feature type="domain" description="DUF7962" evidence="2">
    <location>
        <begin position="117"/>
        <end position="211"/>
    </location>
</feature>
<dbReference type="SUPFAM" id="SSF47616">
    <property type="entry name" value="GST C-terminal domain-like"/>
    <property type="match status" value="1"/>
</dbReference>
<dbReference type="InterPro" id="IPR036282">
    <property type="entry name" value="Glutathione-S-Trfase_C_sf"/>
</dbReference>
<sequence>MGSISDPPVVLYDYQFAPNAQRARNLLTKSGIPFQVCEQPFVMPRPILADLEITYRRIPVNAIGKDLYADNRAFVEAVQNTFPEKTASLAKGPADHAYEAFGYRSFWVCLPLVPRKLMSEDFLKDRSELFSVFNRSDYDELRPSALAEFRQLLDIVENDFLAAGPWIGGEKCSIADINASWMIKFALQTLDAQSEPGFSAEDFPKVHAWVNGLPLHNPENDAEKIDAEDAKKKILSSAYSAKDIGIDPTDPTGLKAGARVSVGTTDDVKPGGRPQEGTLVGLSRREIVVELENGIRLHFPRVGYMLKKS</sequence>
<dbReference type="CDD" id="cd00299">
    <property type="entry name" value="GST_C_family"/>
    <property type="match status" value="1"/>
</dbReference>
<dbReference type="Proteomes" id="UP001172673">
    <property type="component" value="Unassembled WGS sequence"/>
</dbReference>
<evidence type="ECO:0000313" key="3">
    <source>
        <dbReference type="EMBL" id="KAJ9615827.1"/>
    </source>
</evidence>
<evidence type="ECO:0000256" key="1">
    <source>
        <dbReference type="SAM" id="MobiDB-lite"/>
    </source>
</evidence>
<dbReference type="InterPro" id="IPR058268">
    <property type="entry name" value="DUF7962"/>
</dbReference>
<dbReference type="InterPro" id="IPR036249">
    <property type="entry name" value="Thioredoxin-like_sf"/>
</dbReference>
<evidence type="ECO:0000313" key="4">
    <source>
        <dbReference type="Proteomes" id="UP001172673"/>
    </source>
</evidence>
<dbReference type="Gene3D" id="1.20.1050.10">
    <property type="match status" value="1"/>
</dbReference>